<evidence type="ECO:0000259" key="1">
    <source>
        <dbReference type="PROSITE" id="PS50106"/>
    </source>
</evidence>
<dbReference type="SUPFAM" id="SSF50156">
    <property type="entry name" value="PDZ domain-like"/>
    <property type="match status" value="1"/>
</dbReference>
<dbReference type="Gene3D" id="2.30.42.10">
    <property type="match status" value="1"/>
</dbReference>
<name>A0A653A4R4_9BACT</name>
<dbReference type="PROSITE" id="PS50106">
    <property type="entry name" value="PDZ"/>
    <property type="match status" value="1"/>
</dbReference>
<proteinExistence type="predicted"/>
<accession>A0A653A4R4</accession>
<sequence length="426" mass="48483">MPKYTNIGNRIAHIWVLAVTNQQQSMNNKLSIVLLIGILSLISCKQKKENDIPKGAFSIIYAGHLYINGEIDSIKGNFVFDTGAFNLYFDSTFYANNGFDYAKTSIACVPGAGIRTQKVISIEDTVEFYFNKFHYKTTIVPILQLKPILGDFIDGILGMDYFNNRILEINYEKEYMKIFSNIDSVNLQGWSKIKLTKRDNKFYLPLEVVINDTISISGEYLLDFGSGGTISLTSKIAKKYTLKDIIQNKVEYFTKYGGIGGESSSYDFFASQLKVGKFCFENVIMDFSNDRRGALASKNHFGIVGNGIYERFNVVIDFINNDLYLQPNNSYNDIFKPSKLGFSYIDRSQTMKSWIVTGLYKDSPAEKSGLKIDDKIITVNNVNVEEINYEKQKSFFNNLDEVNLKIKRDNSLIELNFSPKSTIINR</sequence>
<dbReference type="EMBL" id="UPXZ01000001">
    <property type="protein sequence ID" value="VBB42995.1"/>
    <property type="molecule type" value="Genomic_DNA"/>
</dbReference>
<gene>
    <name evidence="2" type="ORF">TRIP_D10001</name>
</gene>
<dbReference type="InterPro" id="IPR036034">
    <property type="entry name" value="PDZ_sf"/>
</dbReference>
<dbReference type="Gene3D" id="2.40.70.10">
    <property type="entry name" value="Acid Proteases"/>
    <property type="match status" value="2"/>
</dbReference>
<feature type="domain" description="PDZ" evidence="1">
    <location>
        <begin position="322"/>
        <end position="391"/>
    </location>
</feature>
<dbReference type="InterPro" id="IPR021109">
    <property type="entry name" value="Peptidase_aspartic_dom_sf"/>
</dbReference>
<dbReference type="AlphaFoldDB" id="A0A653A4R4"/>
<reference evidence="2" key="1">
    <citation type="submission" date="2018-07" db="EMBL/GenBank/DDBJ databases">
        <authorList>
            <consortium name="Genoscope - CEA"/>
            <person name="William W."/>
        </authorList>
    </citation>
    <scope>NUCLEOTIDE SEQUENCE</scope>
    <source>
        <strain evidence="2">IK1</strain>
    </source>
</reference>
<evidence type="ECO:0000313" key="2">
    <source>
        <dbReference type="EMBL" id="VBB42995.1"/>
    </source>
</evidence>
<organism evidence="2">
    <name type="scientific">uncultured Paludibacter sp</name>
    <dbReference type="NCBI Taxonomy" id="497635"/>
    <lineage>
        <taxon>Bacteria</taxon>
        <taxon>Pseudomonadati</taxon>
        <taxon>Bacteroidota</taxon>
        <taxon>Bacteroidia</taxon>
        <taxon>Bacteroidales</taxon>
        <taxon>Paludibacteraceae</taxon>
        <taxon>Paludibacter</taxon>
        <taxon>environmental samples</taxon>
    </lineage>
</organism>
<dbReference type="InterPro" id="IPR001478">
    <property type="entry name" value="PDZ"/>
</dbReference>
<dbReference type="Pfam" id="PF00595">
    <property type="entry name" value="PDZ"/>
    <property type="match status" value="1"/>
</dbReference>
<dbReference type="SUPFAM" id="SSF50630">
    <property type="entry name" value="Acid proteases"/>
    <property type="match status" value="1"/>
</dbReference>
<dbReference type="SMART" id="SM00228">
    <property type="entry name" value="PDZ"/>
    <property type="match status" value="1"/>
</dbReference>
<protein>
    <recommendedName>
        <fullName evidence="1">PDZ domain-containing protein</fullName>
    </recommendedName>
</protein>